<dbReference type="RefSeq" id="WP_274456280.1">
    <property type="nucleotide sequence ID" value="NZ_CP067097.1"/>
</dbReference>
<dbReference type="HAMAP" id="MF_00163">
    <property type="entry name" value="Pep_deformylase"/>
    <property type="match status" value="1"/>
</dbReference>
<dbReference type="Pfam" id="PF01327">
    <property type="entry name" value="Pep_deformylase"/>
    <property type="match status" value="1"/>
</dbReference>
<accession>A0ABT9XLR2</accession>
<evidence type="ECO:0000313" key="5">
    <source>
        <dbReference type="Proteomes" id="UP001232973"/>
    </source>
</evidence>
<evidence type="ECO:0000256" key="1">
    <source>
        <dbReference type="ARBA" id="ARBA00010759"/>
    </source>
</evidence>
<evidence type="ECO:0000313" key="4">
    <source>
        <dbReference type="EMBL" id="MDQ0191220.1"/>
    </source>
</evidence>
<feature type="binding site" evidence="2">
    <location>
        <position position="88"/>
    </location>
    <ligand>
        <name>Fe cation</name>
        <dbReference type="ChEBI" id="CHEBI:24875"/>
    </ligand>
</feature>
<comment type="function">
    <text evidence="2">Removes the formyl group from the N-terminal Met of newly synthesized proteins. Requires at least a dipeptide for an efficient rate of reaction. N-terminal L-methionine is a prerequisite for activity but the enzyme has broad specificity at other positions.</text>
</comment>
<keyword evidence="2" id="KW-0479">Metal-binding</keyword>
<dbReference type="EMBL" id="JAUSTP010000035">
    <property type="protein sequence ID" value="MDQ0191220.1"/>
    <property type="molecule type" value="Genomic_DNA"/>
</dbReference>
<dbReference type="PRINTS" id="PR01576">
    <property type="entry name" value="PDEFORMYLASE"/>
</dbReference>
<dbReference type="EC" id="3.5.1.88" evidence="2"/>
<name>A0ABT9XLR2_9BACL</name>
<sequence>MSVQPILQGDIPPLRQRSDDVTTFDHHLHRLLADLTDTLAAYRGVGLSAPQIGVHQRVMVVDIGSGVMEFINPQITDAVGCVEGYESCLSFPDHTLKIARPEHFTVKALDRCGQPFQLEAAGFLARVICHEVDHLDGVLFMDYLSEEELFIQLLENASLIEDADDDPADAREEEEELEAEASAPDDLLQERLVQAEQEELQMALDMLSEAAWKLTLSAEILHDYQAALNGVIDWAALDEMMQALDSVVDAITTQVQTEP</sequence>
<keyword evidence="2" id="KW-0648">Protein biosynthesis</keyword>
<dbReference type="SUPFAM" id="SSF56420">
    <property type="entry name" value="Peptide deformylase"/>
    <property type="match status" value="1"/>
</dbReference>
<feature type="compositionally biased region" description="Acidic residues" evidence="3">
    <location>
        <begin position="162"/>
        <end position="179"/>
    </location>
</feature>
<dbReference type="Gene3D" id="3.90.45.10">
    <property type="entry name" value="Peptide deformylase"/>
    <property type="match status" value="1"/>
</dbReference>
<feature type="region of interest" description="Disordered" evidence="3">
    <location>
        <begin position="162"/>
        <end position="183"/>
    </location>
</feature>
<dbReference type="InterPro" id="IPR023635">
    <property type="entry name" value="Peptide_deformylase"/>
</dbReference>
<feature type="binding site" evidence="2">
    <location>
        <position position="130"/>
    </location>
    <ligand>
        <name>Fe cation</name>
        <dbReference type="ChEBI" id="CHEBI:24875"/>
    </ligand>
</feature>
<feature type="binding site" evidence="2">
    <location>
        <position position="134"/>
    </location>
    <ligand>
        <name>Fe cation</name>
        <dbReference type="ChEBI" id="CHEBI:24875"/>
    </ligand>
</feature>
<dbReference type="Proteomes" id="UP001232973">
    <property type="component" value="Unassembled WGS sequence"/>
</dbReference>
<comment type="similarity">
    <text evidence="1 2">Belongs to the polypeptide deformylase family.</text>
</comment>
<dbReference type="NCBIfam" id="NF001159">
    <property type="entry name" value="PRK00150.1-3"/>
    <property type="match status" value="1"/>
</dbReference>
<gene>
    <name evidence="2" type="primary">def</name>
    <name evidence="4" type="ORF">J2S03_003089</name>
</gene>
<evidence type="ECO:0000256" key="3">
    <source>
        <dbReference type="SAM" id="MobiDB-lite"/>
    </source>
</evidence>
<dbReference type="NCBIfam" id="TIGR00079">
    <property type="entry name" value="pept_deformyl"/>
    <property type="match status" value="1"/>
</dbReference>
<protein>
    <recommendedName>
        <fullName evidence="2">Peptide deformylase</fullName>
        <shortName evidence="2">PDF</shortName>
        <ecNumber evidence="2">3.5.1.88</ecNumber>
    </recommendedName>
    <alternativeName>
        <fullName evidence="2">Polypeptide deformylase</fullName>
    </alternativeName>
</protein>
<dbReference type="CDD" id="cd00487">
    <property type="entry name" value="Pep_deformylase"/>
    <property type="match status" value="1"/>
</dbReference>
<proteinExistence type="inferred from homology"/>
<comment type="catalytic activity">
    <reaction evidence="2">
        <text>N-terminal N-formyl-L-methionyl-[peptide] + H2O = N-terminal L-methionyl-[peptide] + formate</text>
        <dbReference type="Rhea" id="RHEA:24420"/>
        <dbReference type="Rhea" id="RHEA-COMP:10639"/>
        <dbReference type="Rhea" id="RHEA-COMP:10640"/>
        <dbReference type="ChEBI" id="CHEBI:15377"/>
        <dbReference type="ChEBI" id="CHEBI:15740"/>
        <dbReference type="ChEBI" id="CHEBI:49298"/>
        <dbReference type="ChEBI" id="CHEBI:64731"/>
        <dbReference type="EC" id="3.5.1.88"/>
    </reaction>
</comment>
<evidence type="ECO:0000256" key="2">
    <source>
        <dbReference type="HAMAP-Rule" id="MF_00163"/>
    </source>
</evidence>
<dbReference type="InterPro" id="IPR036821">
    <property type="entry name" value="Peptide_deformylase_sf"/>
</dbReference>
<organism evidence="4 5">
    <name type="scientific">Alicyclobacillus cycloheptanicus</name>
    <dbReference type="NCBI Taxonomy" id="1457"/>
    <lineage>
        <taxon>Bacteria</taxon>
        <taxon>Bacillati</taxon>
        <taxon>Bacillota</taxon>
        <taxon>Bacilli</taxon>
        <taxon>Bacillales</taxon>
        <taxon>Alicyclobacillaceae</taxon>
        <taxon>Alicyclobacillus</taxon>
    </lineage>
</organism>
<comment type="cofactor">
    <cofactor evidence="2">
        <name>Fe(2+)</name>
        <dbReference type="ChEBI" id="CHEBI:29033"/>
    </cofactor>
    <text evidence="2">Binds 1 Fe(2+) ion.</text>
</comment>
<dbReference type="PANTHER" id="PTHR10458">
    <property type="entry name" value="PEPTIDE DEFORMYLASE"/>
    <property type="match status" value="1"/>
</dbReference>
<keyword evidence="5" id="KW-1185">Reference proteome</keyword>
<reference evidence="4 5" key="1">
    <citation type="submission" date="2023-07" db="EMBL/GenBank/DDBJ databases">
        <title>Genomic Encyclopedia of Type Strains, Phase IV (KMG-IV): sequencing the most valuable type-strain genomes for metagenomic binning, comparative biology and taxonomic classification.</title>
        <authorList>
            <person name="Goeker M."/>
        </authorList>
    </citation>
    <scope>NUCLEOTIDE SEQUENCE [LARGE SCALE GENOMIC DNA]</scope>
    <source>
        <strain evidence="4 5">DSM 4006</strain>
    </source>
</reference>
<keyword evidence="2" id="KW-0378">Hydrolase</keyword>
<dbReference type="PANTHER" id="PTHR10458:SF22">
    <property type="entry name" value="PEPTIDE DEFORMYLASE"/>
    <property type="match status" value="1"/>
</dbReference>
<comment type="caution">
    <text evidence="4">The sequence shown here is derived from an EMBL/GenBank/DDBJ whole genome shotgun (WGS) entry which is preliminary data.</text>
</comment>
<feature type="active site" evidence="2">
    <location>
        <position position="131"/>
    </location>
</feature>
<keyword evidence="2" id="KW-0408">Iron</keyword>